<feature type="domain" description="PD-(D/E)XK endonuclease-like" evidence="4">
    <location>
        <begin position="53"/>
        <end position="176"/>
    </location>
</feature>
<dbReference type="EMBL" id="JADOUF010000001">
    <property type="protein sequence ID" value="MBG6140240.1"/>
    <property type="molecule type" value="Genomic_DNA"/>
</dbReference>
<dbReference type="GO" id="GO:0004386">
    <property type="term" value="F:helicase activity"/>
    <property type="evidence" value="ECO:0007669"/>
    <property type="project" value="UniProtKB-KW"/>
</dbReference>
<dbReference type="AlphaFoldDB" id="A0A8J7GVE6"/>
<keyword evidence="5" id="KW-0540">Nuclease</keyword>
<evidence type="ECO:0000256" key="3">
    <source>
        <dbReference type="ARBA" id="ARBA00023204"/>
    </source>
</evidence>
<evidence type="ECO:0000313" key="5">
    <source>
        <dbReference type="EMBL" id="MBG6140240.1"/>
    </source>
</evidence>
<keyword evidence="5" id="KW-0269">Exonuclease</keyword>
<organism evidence="5 6">
    <name type="scientific">Longispora fulva</name>
    <dbReference type="NCBI Taxonomy" id="619741"/>
    <lineage>
        <taxon>Bacteria</taxon>
        <taxon>Bacillati</taxon>
        <taxon>Actinomycetota</taxon>
        <taxon>Actinomycetes</taxon>
        <taxon>Micromonosporales</taxon>
        <taxon>Micromonosporaceae</taxon>
        <taxon>Longispora</taxon>
    </lineage>
</organism>
<dbReference type="GO" id="GO:0006281">
    <property type="term" value="P:DNA repair"/>
    <property type="evidence" value="ECO:0007669"/>
    <property type="project" value="UniProtKB-KW"/>
</dbReference>
<evidence type="ECO:0000256" key="2">
    <source>
        <dbReference type="ARBA" id="ARBA00022806"/>
    </source>
</evidence>
<evidence type="ECO:0000313" key="6">
    <source>
        <dbReference type="Proteomes" id="UP000622552"/>
    </source>
</evidence>
<keyword evidence="2" id="KW-0347">Helicase</keyword>
<gene>
    <name evidence="5" type="ORF">IW245_006434</name>
</gene>
<evidence type="ECO:0000256" key="1">
    <source>
        <dbReference type="ARBA" id="ARBA00022763"/>
    </source>
</evidence>
<keyword evidence="5" id="KW-0378">Hydrolase</keyword>
<keyword evidence="2" id="KW-0067">ATP-binding</keyword>
<keyword evidence="2" id="KW-0547">Nucleotide-binding</keyword>
<dbReference type="GO" id="GO:0004527">
    <property type="term" value="F:exonuclease activity"/>
    <property type="evidence" value="ECO:0007669"/>
    <property type="project" value="UniProtKB-KW"/>
</dbReference>
<sequence length="181" mass="20239">MPDLDVWMRAPRITTENDIERRRETGASQVLTYCAEARSAPWKVWELPDGTPALEVAFRLLLGEIEVWGAIDQVLIWPDGQLSVRDLKTGNKPVSHIQLGVYALAINEMFGEDIRYGDYWLAKTSEASGMIDLSSYTADYLTAAFAALNRGIEARVFLPNLTDSCRITCGVRDYCREFGGA</sequence>
<accession>A0A8J7GVE6</accession>
<keyword evidence="3" id="KW-0234">DNA repair</keyword>
<dbReference type="Proteomes" id="UP000622552">
    <property type="component" value="Unassembled WGS sequence"/>
</dbReference>
<protein>
    <submittedName>
        <fullName evidence="5">RecB family exonuclease</fullName>
    </submittedName>
</protein>
<keyword evidence="1" id="KW-0227">DNA damage</keyword>
<comment type="caution">
    <text evidence="5">The sequence shown here is derived from an EMBL/GenBank/DDBJ whole genome shotgun (WGS) entry which is preliminary data.</text>
</comment>
<keyword evidence="6" id="KW-1185">Reference proteome</keyword>
<dbReference type="Pfam" id="PF12705">
    <property type="entry name" value="PDDEXK_1"/>
    <property type="match status" value="1"/>
</dbReference>
<dbReference type="InterPro" id="IPR038726">
    <property type="entry name" value="PDDEXK_AddAB-type"/>
</dbReference>
<reference evidence="5" key="1">
    <citation type="submission" date="2020-11" db="EMBL/GenBank/DDBJ databases">
        <title>Sequencing the genomes of 1000 actinobacteria strains.</title>
        <authorList>
            <person name="Klenk H.-P."/>
        </authorList>
    </citation>
    <scope>NUCLEOTIDE SEQUENCE</scope>
    <source>
        <strain evidence="5">DSM 45356</strain>
    </source>
</reference>
<dbReference type="Gene3D" id="3.90.320.10">
    <property type="match status" value="1"/>
</dbReference>
<dbReference type="RefSeq" id="WP_197006805.1">
    <property type="nucleotide sequence ID" value="NZ_BONS01000006.1"/>
</dbReference>
<dbReference type="InterPro" id="IPR011604">
    <property type="entry name" value="PDDEXK-like_dom_sf"/>
</dbReference>
<evidence type="ECO:0000259" key="4">
    <source>
        <dbReference type="Pfam" id="PF12705"/>
    </source>
</evidence>
<proteinExistence type="predicted"/>
<name>A0A8J7GVE6_9ACTN</name>